<gene>
    <name evidence="2" type="ORF">CLV45_1279</name>
</gene>
<accession>A0A2M9BPJ9</accession>
<dbReference type="EMBL" id="PGFA01000001">
    <property type="protein sequence ID" value="PJJ59857.1"/>
    <property type="molecule type" value="Genomic_DNA"/>
</dbReference>
<evidence type="ECO:0000313" key="3">
    <source>
        <dbReference type="Proteomes" id="UP000228535"/>
    </source>
</evidence>
<feature type="transmembrane region" description="Helical" evidence="1">
    <location>
        <begin position="12"/>
        <end position="35"/>
    </location>
</feature>
<feature type="transmembrane region" description="Helical" evidence="1">
    <location>
        <begin position="111"/>
        <end position="129"/>
    </location>
</feature>
<sequence length="142" mass="15387">MKNRFPTRTAAIALFVILSLMVLFHLLVLTGLVPYGSVWGGRLRSYGQMVRFEAVAISVNLLLLAVVRAAAGGWGRRVPRLLLRAALWLMTGLFLLNTVGNLLAHTTLERLVFTPLTLLLALCSLRLALGSPAAAPAPDSRL</sequence>
<reference evidence="2 3" key="1">
    <citation type="submission" date="2017-11" db="EMBL/GenBank/DDBJ databases">
        <title>Genomic Encyclopedia of Archaeal and Bacterial Type Strains, Phase II (KMG-II): From Individual Species to Whole Genera.</title>
        <authorList>
            <person name="Goeker M."/>
        </authorList>
    </citation>
    <scope>NUCLEOTIDE SEQUENCE [LARGE SCALE GENOMIC DNA]</scope>
    <source>
        <strain evidence="2 3">DSM 11115</strain>
    </source>
</reference>
<organism evidence="2 3">
    <name type="scientific">Hymenobacter chitinivorans DSM 11115</name>
    <dbReference type="NCBI Taxonomy" id="1121954"/>
    <lineage>
        <taxon>Bacteria</taxon>
        <taxon>Pseudomonadati</taxon>
        <taxon>Bacteroidota</taxon>
        <taxon>Cytophagia</taxon>
        <taxon>Cytophagales</taxon>
        <taxon>Hymenobacteraceae</taxon>
        <taxon>Hymenobacter</taxon>
    </lineage>
</organism>
<keyword evidence="3" id="KW-1185">Reference proteome</keyword>
<comment type="caution">
    <text evidence="2">The sequence shown here is derived from an EMBL/GenBank/DDBJ whole genome shotgun (WGS) entry which is preliminary data.</text>
</comment>
<feature type="transmembrane region" description="Helical" evidence="1">
    <location>
        <begin position="55"/>
        <end position="74"/>
    </location>
</feature>
<dbReference type="AlphaFoldDB" id="A0A2M9BPJ9"/>
<dbReference type="Proteomes" id="UP000228535">
    <property type="component" value="Unassembled WGS sequence"/>
</dbReference>
<evidence type="ECO:0000313" key="2">
    <source>
        <dbReference type="EMBL" id="PJJ59857.1"/>
    </source>
</evidence>
<proteinExistence type="predicted"/>
<protein>
    <submittedName>
        <fullName evidence="2">Uncharacterized protein</fullName>
    </submittedName>
</protein>
<name>A0A2M9BPJ9_9BACT</name>
<keyword evidence="1" id="KW-1133">Transmembrane helix</keyword>
<evidence type="ECO:0000256" key="1">
    <source>
        <dbReference type="SAM" id="Phobius"/>
    </source>
</evidence>
<keyword evidence="1" id="KW-0812">Transmembrane</keyword>
<dbReference type="RefSeq" id="WP_157807325.1">
    <property type="nucleotide sequence ID" value="NZ_PGFA01000001.1"/>
</dbReference>
<keyword evidence="1" id="KW-0472">Membrane</keyword>
<feature type="transmembrane region" description="Helical" evidence="1">
    <location>
        <begin position="81"/>
        <end position="99"/>
    </location>
</feature>